<feature type="transmembrane region" description="Helical" evidence="7">
    <location>
        <begin position="307"/>
        <end position="326"/>
    </location>
</feature>
<dbReference type="EMBL" id="CP002281">
    <property type="protein sequence ID" value="ADO82937.1"/>
    <property type="molecule type" value="Genomic_DNA"/>
</dbReference>
<feature type="transmembrane region" description="Helical" evidence="7">
    <location>
        <begin position="183"/>
        <end position="204"/>
    </location>
</feature>
<feature type="transmembrane region" description="Helical" evidence="7">
    <location>
        <begin position="406"/>
        <end position="425"/>
    </location>
</feature>
<dbReference type="InterPro" id="IPR051605">
    <property type="entry name" value="CstA"/>
</dbReference>
<reference evidence="9 10" key="1">
    <citation type="journal article" date="2010" name="Stand. Genomic Sci.">
        <title>Complete genome sequence of Ilyobacter polytropus type strain (CuHbu1).</title>
        <authorList>
            <person name="Sikorski J."/>
            <person name="Chertkov O."/>
            <person name="Lapidus A."/>
            <person name="Nolan M."/>
            <person name="Lucas S."/>
            <person name="Del Rio T.G."/>
            <person name="Tice H."/>
            <person name="Cheng J.F."/>
            <person name="Tapia R."/>
            <person name="Han C."/>
            <person name="Goodwin L."/>
            <person name="Pitluck S."/>
            <person name="Liolios K."/>
            <person name="Ivanova N."/>
            <person name="Mavromatis K."/>
            <person name="Mikhailova N."/>
            <person name="Pati A."/>
            <person name="Chen A."/>
            <person name="Palaniappan K."/>
            <person name="Land M."/>
            <person name="Hauser L."/>
            <person name="Chang Y.J."/>
            <person name="Jeffries C.D."/>
            <person name="Brambilla E."/>
            <person name="Yasawong M."/>
            <person name="Rohde M."/>
            <person name="Pukall R."/>
            <person name="Spring S."/>
            <person name="Goker M."/>
            <person name="Woyke T."/>
            <person name="Bristow J."/>
            <person name="Eisen J.A."/>
            <person name="Markowitz V."/>
            <person name="Hugenholtz P."/>
            <person name="Kyrpides N.C."/>
            <person name="Klenk H.P."/>
        </authorList>
    </citation>
    <scope>NUCLEOTIDE SEQUENCE [LARGE SCALE GENOMIC DNA]</scope>
    <source>
        <strain evidence="10">ATCC 51220 / DSM 2926 / LMG 16218 / CuHBu1</strain>
    </source>
</reference>
<evidence type="ECO:0000256" key="5">
    <source>
        <dbReference type="ARBA" id="ARBA00022989"/>
    </source>
</evidence>
<feature type="transmembrane region" description="Helical" evidence="7">
    <location>
        <begin position="224"/>
        <end position="240"/>
    </location>
</feature>
<evidence type="ECO:0000313" key="10">
    <source>
        <dbReference type="Proteomes" id="UP000006875"/>
    </source>
</evidence>
<sequence>MYSYFISVAMLISAYFIYGKYLEKNFGVDSRDTPVTTMNDGVDYVEINWKKALLIQFLNIAGLGPVTGAIAGAMWGPAAFLWIVFGCIFAGSVHDYYAGLISMRHSGKNIPELIGKYLGKGAERFIKIVTVILLIIVGIAFITGPAEIMKSYTGISKEIWLFLIAIYYIIATMLPIDKIIGKIYPIFGASLIIMVVALMASLLIKGYSIPEVSFQNLHPAGKPIFPFMFVVISCGAISGFHSTQSVLMGRCLKSEFSGRKAFYGAMIIEGIVALTWAAIAIAFFGGTEGLAQSGGGMVAISEISKSLLGKAGIILVGFGVIALPISTGDTAFRSARLTIADAVGIEQKSFKNRILVSAPLFLVAGFMSQLGFTTLWRYVAFTNQILATFTLWMCTYFLIKNNKNMFVTGVPASFMTGVMTCYILMAPEGLRMTGSVPYFGGVIVGIVSLVLVINKNKVSKNTGYLKEA</sequence>
<dbReference type="HOGENOM" id="CLU_010531_3_1_0"/>
<evidence type="ECO:0000313" key="9">
    <source>
        <dbReference type="EMBL" id="ADO82937.1"/>
    </source>
</evidence>
<feature type="domain" description="CstA N-terminal" evidence="8">
    <location>
        <begin position="5"/>
        <end position="140"/>
    </location>
</feature>
<dbReference type="STRING" id="572544.Ilyop_1156"/>
<feature type="transmembrane region" description="Helical" evidence="7">
    <location>
        <begin position="125"/>
        <end position="144"/>
    </location>
</feature>
<evidence type="ECO:0000256" key="7">
    <source>
        <dbReference type="SAM" id="Phobius"/>
    </source>
</evidence>
<proteinExistence type="inferred from homology"/>
<feature type="transmembrane region" description="Helical" evidence="7">
    <location>
        <begin position="159"/>
        <end position="176"/>
    </location>
</feature>
<feature type="transmembrane region" description="Helical" evidence="7">
    <location>
        <begin position="378"/>
        <end position="399"/>
    </location>
</feature>
<keyword evidence="4 7" id="KW-0812">Transmembrane</keyword>
<evidence type="ECO:0000256" key="3">
    <source>
        <dbReference type="ARBA" id="ARBA00022475"/>
    </source>
</evidence>
<feature type="transmembrane region" description="Helical" evidence="7">
    <location>
        <begin position="53"/>
        <end position="73"/>
    </location>
</feature>
<dbReference type="Proteomes" id="UP000006875">
    <property type="component" value="Chromosome"/>
</dbReference>
<organism evidence="9 10">
    <name type="scientific">Ilyobacter polytropus (strain ATCC 51220 / DSM 2926 / LMG 16218 / CuHBu1)</name>
    <dbReference type="NCBI Taxonomy" id="572544"/>
    <lineage>
        <taxon>Bacteria</taxon>
        <taxon>Fusobacteriati</taxon>
        <taxon>Fusobacteriota</taxon>
        <taxon>Fusobacteriia</taxon>
        <taxon>Fusobacteriales</taxon>
        <taxon>Fusobacteriaceae</taxon>
        <taxon>Ilyobacter</taxon>
    </lineage>
</organism>
<dbReference type="PANTHER" id="PTHR30252">
    <property type="entry name" value="INNER MEMBRANE PEPTIDE TRANSPORTER"/>
    <property type="match status" value="1"/>
</dbReference>
<feature type="transmembrane region" description="Helical" evidence="7">
    <location>
        <begin position="6"/>
        <end position="22"/>
    </location>
</feature>
<evidence type="ECO:0000256" key="1">
    <source>
        <dbReference type="ARBA" id="ARBA00004651"/>
    </source>
</evidence>
<dbReference type="RefSeq" id="WP_013387604.1">
    <property type="nucleotide sequence ID" value="NC_014632.1"/>
</dbReference>
<feature type="transmembrane region" description="Helical" evidence="7">
    <location>
        <begin position="79"/>
        <end position="98"/>
    </location>
</feature>
<evidence type="ECO:0000256" key="2">
    <source>
        <dbReference type="ARBA" id="ARBA00007755"/>
    </source>
</evidence>
<feature type="transmembrane region" description="Helical" evidence="7">
    <location>
        <begin position="354"/>
        <end position="372"/>
    </location>
</feature>
<dbReference type="PANTHER" id="PTHR30252:SF4">
    <property type="entry name" value="CARBON STARVATION"/>
    <property type="match status" value="1"/>
</dbReference>
<keyword evidence="10" id="KW-1185">Reference proteome</keyword>
<evidence type="ECO:0000259" key="8">
    <source>
        <dbReference type="Pfam" id="PF02554"/>
    </source>
</evidence>
<dbReference type="AlphaFoldDB" id="E3H7Y5"/>
<dbReference type="OrthoDB" id="9761224at2"/>
<keyword evidence="6 7" id="KW-0472">Membrane</keyword>
<evidence type="ECO:0000256" key="4">
    <source>
        <dbReference type="ARBA" id="ARBA00022692"/>
    </source>
</evidence>
<dbReference type="GO" id="GO:0005886">
    <property type="term" value="C:plasma membrane"/>
    <property type="evidence" value="ECO:0007669"/>
    <property type="project" value="UniProtKB-SubCell"/>
</dbReference>
<feature type="transmembrane region" description="Helical" evidence="7">
    <location>
        <begin position="261"/>
        <end position="287"/>
    </location>
</feature>
<dbReference type="Pfam" id="PF02554">
    <property type="entry name" value="CstA"/>
    <property type="match status" value="2"/>
</dbReference>
<dbReference type="eggNOG" id="COG1966">
    <property type="taxonomic scope" value="Bacteria"/>
</dbReference>
<keyword evidence="3" id="KW-1003">Cell membrane</keyword>
<dbReference type="KEGG" id="ipo:Ilyop_1156"/>
<accession>E3H7Y5</accession>
<gene>
    <name evidence="9" type="ordered locus">Ilyop_1156</name>
</gene>
<evidence type="ECO:0000256" key="6">
    <source>
        <dbReference type="ARBA" id="ARBA00023136"/>
    </source>
</evidence>
<dbReference type="GO" id="GO:0009267">
    <property type="term" value="P:cellular response to starvation"/>
    <property type="evidence" value="ECO:0007669"/>
    <property type="project" value="InterPro"/>
</dbReference>
<keyword evidence="5 7" id="KW-1133">Transmembrane helix</keyword>
<feature type="domain" description="CstA N-terminal" evidence="8">
    <location>
        <begin position="320"/>
        <end position="418"/>
    </location>
</feature>
<name>E3H7Y5_ILYPC</name>
<protein>
    <submittedName>
        <fullName evidence="9">Carbon starvation protein CstA</fullName>
    </submittedName>
</protein>
<feature type="transmembrane region" description="Helical" evidence="7">
    <location>
        <begin position="437"/>
        <end position="454"/>
    </location>
</feature>
<dbReference type="InterPro" id="IPR003706">
    <property type="entry name" value="CstA_N"/>
</dbReference>
<comment type="similarity">
    <text evidence="2">Belongs to the peptide transporter carbon starvation (CstA) (TC 2.A.114) family.</text>
</comment>
<comment type="subcellular location">
    <subcellularLocation>
        <location evidence="1">Cell membrane</location>
        <topology evidence="1">Multi-pass membrane protein</topology>
    </subcellularLocation>
</comment>